<reference evidence="8 9" key="1">
    <citation type="journal article" date="2023" name="Plants (Basel)">
        <title>Bridging the Gap: Combining Genomics and Transcriptomics Approaches to Understand Stylosanthes scabra, an Orphan Legume from the Brazilian Caatinga.</title>
        <authorList>
            <person name="Ferreira-Neto J.R.C."/>
            <person name="da Silva M.D."/>
            <person name="Binneck E."/>
            <person name="de Melo N.F."/>
            <person name="da Silva R.H."/>
            <person name="de Melo A.L.T.M."/>
            <person name="Pandolfi V."/>
            <person name="Bustamante F.O."/>
            <person name="Brasileiro-Vidal A.C."/>
            <person name="Benko-Iseppon A.M."/>
        </authorList>
    </citation>
    <scope>NUCLEOTIDE SEQUENCE [LARGE SCALE GENOMIC DNA]</scope>
    <source>
        <tissue evidence="8">Leaves</tissue>
    </source>
</reference>
<feature type="domain" description="Peptidase A1" evidence="7">
    <location>
        <begin position="126"/>
        <end position="452"/>
    </location>
</feature>
<evidence type="ECO:0000313" key="8">
    <source>
        <dbReference type="EMBL" id="MED6224908.1"/>
    </source>
</evidence>
<dbReference type="Pfam" id="PF14541">
    <property type="entry name" value="TAXi_C"/>
    <property type="match status" value="1"/>
</dbReference>
<dbReference type="EMBL" id="JASCZI010273482">
    <property type="protein sequence ID" value="MED6224908.1"/>
    <property type="molecule type" value="Genomic_DNA"/>
</dbReference>
<dbReference type="InterPro" id="IPR034161">
    <property type="entry name" value="Pepsin-like_plant"/>
</dbReference>
<dbReference type="CDD" id="cd05476">
    <property type="entry name" value="pepsin_A_like_plant"/>
    <property type="match status" value="1"/>
</dbReference>
<evidence type="ECO:0000313" key="9">
    <source>
        <dbReference type="Proteomes" id="UP001341840"/>
    </source>
</evidence>
<comment type="caution">
    <text evidence="8">The sequence shown here is derived from an EMBL/GenBank/DDBJ whole genome shotgun (WGS) entry which is preliminary data.</text>
</comment>
<dbReference type="Gene3D" id="2.40.70.10">
    <property type="entry name" value="Acid Proteases"/>
    <property type="match status" value="2"/>
</dbReference>
<proteinExistence type="inferred from homology"/>
<evidence type="ECO:0000256" key="6">
    <source>
        <dbReference type="SAM" id="MobiDB-lite"/>
    </source>
</evidence>
<evidence type="ECO:0000256" key="3">
    <source>
        <dbReference type="ARBA" id="ARBA00022750"/>
    </source>
</evidence>
<evidence type="ECO:0000256" key="1">
    <source>
        <dbReference type="ARBA" id="ARBA00007447"/>
    </source>
</evidence>
<keyword evidence="4" id="KW-0378">Hydrolase</keyword>
<dbReference type="InterPro" id="IPR051708">
    <property type="entry name" value="Plant_Aspart_Prot_A1"/>
</dbReference>
<dbReference type="InterPro" id="IPR032861">
    <property type="entry name" value="TAXi_N"/>
</dbReference>
<dbReference type="PANTHER" id="PTHR47967">
    <property type="entry name" value="OS07G0603500 PROTEIN-RELATED"/>
    <property type="match status" value="1"/>
</dbReference>
<keyword evidence="9" id="KW-1185">Reference proteome</keyword>
<sequence length="461" mass="51203">MARVPMASTTTYRIVVLLSLVFLLCSILLNFFTPLLQSHNSYIPSNNNNDGSSIISKDSPKSPLYNASTPQQTRIAQLLHRSISRMKYLATPRERASTQTQTQTQTQEPPPDISTKVTYDPKSYLYIASYYIGTPPQKILAFVDTASDLIWTNSQTAFKSSDSKTYSSLPCKDKTFCQKLPSNQRACKGSDPKCTYKIEYSDGSSTTGVISQDQFWFDAPAGQSSPKEVGFLGFGYAISASSEHFTGEDINGCLGLSRVSPFSFISQSRIQKFSHCFVKDASRSSIMYFGSQAIIHLEDSTPLEGTGYYYVKLEGILVGDNKVKVTPRQLGTIYVDSGASYSMLKEIAFTPFLELIKKVVAKPIAPSPHKYLEFCFKATKAEVEGLPMVKFQFTNNVNVVFANDVTYMEFDDGVWCLAILRSSEKDLSVLGNFQMTNLNVGYDIERNMMSFTSANCAASTY</sequence>
<accession>A0ABU6ZSE0</accession>
<dbReference type="InterPro" id="IPR033121">
    <property type="entry name" value="PEPTIDASE_A1"/>
</dbReference>
<dbReference type="Pfam" id="PF14543">
    <property type="entry name" value="TAXi_N"/>
    <property type="match status" value="1"/>
</dbReference>
<protein>
    <submittedName>
        <fullName evidence="8">Beta-site APP-cleaving enzyme</fullName>
    </submittedName>
</protein>
<dbReference type="InterPro" id="IPR032799">
    <property type="entry name" value="TAXi_C"/>
</dbReference>
<dbReference type="Proteomes" id="UP001341840">
    <property type="component" value="Unassembled WGS sequence"/>
</dbReference>
<feature type="region of interest" description="Disordered" evidence="6">
    <location>
        <begin position="90"/>
        <end position="114"/>
    </location>
</feature>
<dbReference type="InterPro" id="IPR021109">
    <property type="entry name" value="Peptidase_aspartic_dom_sf"/>
</dbReference>
<evidence type="ECO:0000256" key="5">
    <source>
        <dbReference type="ARBA" id="ARBA00023180"/>
    </source>
</evidence>
<evidence type="ECO:0000259" key="7">
    <source>
        <dbReference type="PROSITE" id="PS51767"/>
    </source>
</evidence>
<organism evidence="8 9">
    <name type="scientific">Stylosanthes scabra</name>
    <dbReference type="NCBI Taxonomy" id="79078"/>
    <lineage>
        <taxon>Eukaryota</taxon>
        <taxon>Viridiplantae</taxon>
        <taxon>Streptophyta</taxon>
        <taxon>Embryophyta</taxon>
        <taxon>Tracheophyta</taxon>
        <taxon>Spermatophyta</taxon>
        <taxon>Magnoliopsida</taxon>
        <taxon>eudicotyledons</taxon>
        <taxon>Gunneridae</taxon>
        <taxon>Pentapetalae</taxon>
        <taxon>rosids</taxon>
        <taxon>fabids</taxon>
        <taxon>Fabales</taxon>
        <taxon>Fabaceae</taxon>
        <taxon>Papilionoideae</taxon>
        <taxon>50 kb inversion clade</taxon>
        <taxon>dalbergioids sensu lato</taxon>
        <taxon>Dalbergieae</taxon>
        <taxon>Pterocarpus clade</taxon>
        <taxon>Stylosanthes</taxon>
    </lineage>
</organism>
<keyword evidence="2" id="KW-0645">Protease</keyword>
<keyword evidence="5" id="KW-0325">Glycoprotein</keyword>
<dbReference type="SUPFAM" id="SSF50630">
    <property type="entry name" value="Acid proteases"/>
    <property type="match status" value="1"/>
</dbReference>
<name>A0ABU6ZSE0_9FABA</name>
<dbReference type="PROSITE" id="PS51767">
    <property type="entry name" value="PEPTIDASE_A1"/>
    <property type="match status" value="1"/>
</dbReference>
<dbReference type="PANTHER" id="PTHR47967:SF91">
    <property type="entry name" value="PEPTIDASE A1 DOMAIN-CONTAINING PROTEIN"/>
    <property type="match status" value="1"/>
</dbReference>
<evidence type="ECO:0000256" key="2">
    <source>
        <dbReference type="ARBA" id="ARBA00022670"/>
    </source>
</evidence>
<keyword evidence="3" id="KW-0064">Aspartyl protease</keyword>
<comment type="similarity">
    <text evidence="1">Belongs to the peptidase A1 family.</text>
</comment>
<evidence type="ECO:0000256" key="4">
    <source>
        <dbReference type="ARBA" id="ARBA00022801"/>
    </source>
</evidence>
<gene>
    <name evidence="8" type="primary">BACE1_14</name>
    <name evidence="8" type="ORF">PIB30_088707</name>
</gene>
<feature type="compositionally biased region" description="Low complexity" evidence="6">
    <location>
        <begin position="98"/>
        <end position="107"/>
    </location>
</feature>